<feature type="compositionally biased region" description="Basic and acidic residues" evidence="1">
    <location>
        <begin position="94"/>
        <end position="104"/>
    </location>
</feature>
<dbReference type="AlphaFoldDB" id="A0AAW1QUV1"/>
<dbReference type="InterPro" id="IPR032816">
    <property type="entry name" value="VTT_dom"/>
</dbReference>
<evidence type="ECO:0000256" key="2">
    <source>
        <dbReference type="SAM" id="Phobius"/>
    </source>
</evidence>
<keyword evidence="2" id="KW-0812">Transmembrane</keyword>
<feature type="transmembrane region" description="Helical" evidence="2">
    <location>
        <begin position="153"/>
        <end position="173"/>
    </location>
</feature>
<keyword evidence="2" id="KW-1133">Transmembrane helix</keyword>
<feature type="transmembrane region" description="Helical" evidence="2">
    <location>
        <begin position="304"/>
        <end position="322"/>
    </location>
</feature>
<gene>
    <name evidence="4" type="ORF">WJX74_002668</name>
</gene>
<evidence type="ECO:0000259" key="3">
    <source>
        <dbReference type="Pfam" id="PF09335"/>
    </source>
</evidence>
<comment type="caution">
    <text evidence="4">The sequence shown here is derived from an EMBL/GenBank/DDBJ whole genome shotgun (WGS) entry which is preliminary data.</text>
</comment>
<feature type="transmembrane region" description="Helical" evidence="2">
    <location>
        <begin position="265"/>
        <end position="284"/>
    </location>
</feature>
<feature type="transmembrane region" description="Helical" evidence="2">
    <location>
        <begin position="179"/>
        <end position="206"/>
    </location>
</feature>
<protein>
    <recommendedName>
        <fullName evidence="3">VTT domain-containing protein</fullName>
    </recommendedName>
</protein>
<keyword evidence="2" id="KW-0472">Membrane</keyword>
<evidence type="ECO:0000256" key="1">
    <source>
        <dbReference type="SAM" id="MobiDB-lite"/>
    </source>
</evidence>
<dbReference type="Pfam" id="PF09335">
    <property type="entry name" value="VTT_dom"/>
    <property type="match status" value="1"/>
</dbReference>
<proteinExistence type="predicted"/>
<evidence type="ECO:0000313" key="4">
    <source>
        <dbReference type="EMBL" id="KAK9825237.1"/>
    </source>
</evidence>
<keyword evidence="5" id="KW-1185">Reference proteome</keyword>
<dbReference type="EMBL" id="JALJOS010000025">
    <property type="protein sequence ID" value="KAK9825237.1"/>
    <property type="molecule type" value="Genomic_DNA"/>
</dbReference>
<feature type="region of interest" description="Disordered" evidence="1">
    <location>
        <begin position="45"/>
        <end position="104"/>
    </location>
</feature>
<name>A0AAW1QUV1_9CHLO</name>
<dbReference type="InterPro" id="IPR053240">
    <property type="entry name" value="VTT_domain"/>
</dbReference>
<dbReference type="PANTHER" id="PTHR46826:SF1">
    <property type="entry name" value="TVP38_TMEM64 FAMILY MEMBRANE PROTEIN YDJX"/>
    <property type="match status" value="1"/>
</dbReference>
<evidence type="ECO:0000313" key="5">
    <source>
        <dbReference type="Proteomes" id="UP001438707"/>
    </source>
</evidence>
<accession>A0AAW1QUV1</accession>
<organism evidence="4 5">
    <name type="scientific">Apatococcus lobatus</name>
    <dbReference type="NCBI Taxonomy" id="904363"/>
    <lineage>
        <taxon>Eukaryota</taxon>
        <taxon>Viridiplantae</taxon>
        <taxon>Chlorophyta</taxon>
        <taxon>core chlorophytes</taxon>
        <taxon>Trebouxiophyceae</taxon>
        <taxon>Chlorellales</taxon>
        <taxon>Chlorellaceae</taxon>
        <taxon>Apatococcus</taxon>
    </lineage>
</organism>
<feature type="domain" description="VTT" evidence="3">
    <location>
        <begin position="170"/>
        <end position="288"/>
    </location>
</feature>
<reference evidence="4 5" key="1">
    <citation type="journal article" date="2024" name="Nat. Commun.">
        <title>Phylogenomics reveals the evolutionary origins of lichenization in chlorophyte algae.</title>
        <authorList>
            <person name="Puginier C."/>
            <person name="Libourel C."/>
            <person name="Otte J."/>
            <person name="Skaloud P."/>
            <person name="Haon M."/>
            <person name="Grisel S."/>
            <person name="Petersen M."/>
            <person name="Berrin J.G."/>
            <person name="Delaux P.M."/>
            <person name="Dal Grande F."/>
            <person name="Keller J."/>
        </authorList>
    </citation>
    <scope>NUCLEOTIDE SEQUENCE [LARGE SCALE GENOMIC DNA]</scope>
    <source>
        <strain evidence="4 5">SAG 2145</strain>
    </source>
</reference>
<feature type="region of interest" description="Disordered" evidence="1">
    <location>
        <begin position="1"/>
        <end position="22"/>
    </location>
</feature>
<dbReference type="PANTHER" id="PTHR46826">
    <property type="match status" value="1"/>
</dbReference>
<dbReference type="Proteomes" id="UP001438707">
    <property type="component" value="Unassembled WGS sequence"/>
</dbReference>
<feature type="transmembrane region" description="Helical" evidence="2">
    <location>
        <begin position="112"/>
        <end position="132"/>
    </location>
</feature>
<sequence length="339" mass="35496">MNAACSGWGTGTSSRQQTLLPPRGTGCRCQGVFLPARLWPALRRLPHPGSRTAASRGDSSNDTAALKSKRESKGQHLGSNGSRPSHLGASQHVGESDAAEKVEDESKNQSKVLASLGLVAGIAILLGAGWFFKDKIRHFVDYFITVVDKWGPLGYLAYGAVYLLLEIVAVPAIPLTMTAGVIFGVIPGTIVVSVAATGAATIAFLIARYAARDRIQGLAKDNPKFAAVDKAIGRQSLKVVTLLRLSPLLPLALSNYLYGLTSVDLGSYVLGSWLGMLPGTIAYVTAGNYGREYLDGGEAGLGVAWWQIALGAGATALALGYIGQVAKKALDEAEADATT</sequence>